<evidence type="ECO:0000313" key="2">
    <source>
        <dbReference type="Proteomes" id="UP000244441"/>
    </source>
</evidence>
<dbReference type="OrthoDB" id="6917259at2"/>
<reference evidence="1 2" key="1">
    <citation type="submission" date="2018-01" db="EMBL/GenBank/DDBJ databases">
        <title>Genome sequence of a Cantenovulum-like bacteria.</title>
        <authorList>
            <person name="Tan W.R."/>
            <person name="Lau N.-S."/>
            <person name="Go F."/>
            <person name="Amirul A.-A.A."/>
        </authorList>
    </citation>
    <scope>NUCLEOTIDE SEQUENCE [LARGE SCALE GENOMIC DNA]</scope>
    <source>
        <strain evidence="1 2">CCB-QB4</strain>
    </source>
</reference>
<dbReference type="KEGG" id="cate:C2869_09665"/>
<dbReference type="AlphaFoldDB" id="A0A2S0VRG7"/>
<organism evidence="1 2">
    <name type="scientific">Saccharobesus litoralis</name>
    <dbReference type="NCBI Taxonomy" id="2172099"/>
    <lineage>
        <taxon>Bacteria</taxon>
        <taxon>Pseudomonadati</taxon>
        <taxon>Pseudomonadota</taxon>
        <taxon>Gammaproteobacteria</taxon>
        <taxon>Alteromonadales</taxon>
        <taxon>Alteromonadaceae</taxon>
        <taxon>Saccharobesus</taxon>
    </lineage>
</organism>
<name>A0A2S0VRG7_9ALTE</name>
<proteinExistence type="predicted"/>
<gene>
    <name evidence="1" type="ORF">C2869_09665</name>
</gene>
<dbReference type="EMBL" id="CP026604">
    <property type="protein sequence ID" value="AWB66680.1"/>
    <property type="molecule type" value="Genomic_DNA"/>
</dbReference>
<dbReference type="Proteomes" id="UP000244441">
    <property type="component" value="Chromosome"/>
</dbReference>
<keyword evidence="2" id="KW-1185">Reference proteome</keyword>
<sequence>MEYIDQLLTKLTKPSLRFCSSEEVITITELEAISQKYLYSFGDAFKLLIEKGVELHQPLHSKKLGNFYVKKSEAIRHLQSSEQNKFNCLLSISELSKYFCVQPVKIRTMAKLFSWKSIQVNRASAQYPPICIQRFNEHYILLDQWCAQRGYSKASLYRYLLSHNLDCIANQYEQTTKLHIFEKSSKLESVVKQYELNFSKNKRSAAASNDNLARAFSSPQQSSFSLSVA</sequence>
<evidence type="ECO:0000313" key="1">
    <source>
        <dbReference type="EMBL" id="AWB66680.1"/>
    </source>
</evidence>
<dbReference type="RefSeq" id="WP_108602738.1">
    <property type="nucleotide sequence ID" value="NZ_CP026604.1"/>
</dbReference>
<protein>
    <submittedName>
        <fullName evidence="1">Uncharacterized protein</fullName>
    </submittedName>
</protein>
<accession>A0A2S0VRG7</accession>